<name>A0A0G4GQW4_VITBC</name>
<accession>A0A0G4GQW4</accession>
<feature type="transmembrane region" description="Helical" evidence="2">
    <location>
        <begin position="153"/>
        <end position="181"/>
    </location>
</feature>
<keyword evidence="4" id="KW-1185">Reference proteome</keyword>
<keyword evidence="2" id="KW-0472">Membrane</keyword>
<dbReference type="AlphaFoldDB" id="A0A0G4GQW4"/>
<organism evidence="3 4">
    <name type="scientific">Vitrella brassicaformis (strain CCMP3155)</name>
    <dbReference type="NCBI Taxonomy" id="1169540"/>
    <lineage>
        <taxon>Eukaryota</taxon>
        <taxon>Sar</taxon>
        <taxon>Alveolata</taxon>
        <taxon>Colpodellida</taxon>
        <taxon>Vitrellaceae</taxon>
        <taxon>Vitrella</taxon>
    </lineage>
</organism>
<proteinExistence type="predicted"/>
<dbReference type="InParanoid" id="A0A0G4GQW4"/>
<evidence type="ECO:0000256" key="1">
    <source>
        <dbReference type="SAM" id="MobiDB-lite"/>
    </source>
</evidence>
<keyword evidence="2" id="KW-1133">Transmembrane helix</keyword>
<gene>
    <name evidence="3" type="ORF">Vbra_18397</name>
</gene>
<reference evidence="3 4" key="1">
    <citation type="submission" date="2014-11" db="EMBL/GenBank/DDBJ databases">
        <authorList>
            <person name="Zhu J."/>
            <person name="Qi W."/>
            <person name="Song R."/>
        </authorList>
    </citation>
    <scope>NUCLEOTIDE SEQUENCE [LARGE SCALE GENOMIC DNA]</scope>
</reference>
<feature type="transmembrane region" description="Helical" evidence="2">
    <location>
        <begin position="87"/>
        <end position="105"/>
    </location>
</feature>
<feature type="compositionally biased region" description="Low complexity" evidence="1">
    <location>
        <begin position="262"/>
        <end position="279"/>
    </location>
</feature>
<feature type="transmembrane region" description="Helical" evidence="2">
    <location>
        <begin position="201"/>
        <end position="223"/>
    </location>
</feature>
<evidence type="ECO:0000313" key="4">
    <source>
        <dbReference type="Proteomes" id="UP000041254"/>
    </source>
</evidence>
<sequence length="317" mass="34019">MVKDEKAKEKKKDKDDKKDKDKDKGKKDKDKDKKKEDEKVKRPKGKLTAFWIITSLLGLTGCLMAVISIGLPWRVGEPMSIFTSSKYYTIFGAQGNGYMSWSLVAQQTCDRSKLLGMGGGITQMTCAATGPINEQCNLAFQKHVRDRCTGYRFFGSLSMASCFCCAAIGISIGGGLFTYMVDYYIKLFRTTAVYPYPVPSAGPYLCLGGAAVTLLPIVCAACAELCTQFTMWREQSAKNAERLAAEAKAREDELAKQKEGEAGQAAAMMPPGGMPGAMPGMPPMGKAPPVGRGGPPGGMPPLPPGLSMAGRGAPPKR</sequence>
<feature type="compositionally biased region" description="Basic and acidic residues" evidence="1">
    <location>
        <begin position="248"/>
        <end position="261"/>
    </location>
</feature>
<keyword evidence="2" id="KW-0812">Transmembrane</keyword>
<feature type="transmembrane region" description="Helical" evidence="2">
    <location>
        <begin position="49"/>
        <end position="75"/>
    </location>
</feature>
<protein>
    <submittedName>
        <fullName evidence="3">Uncharacterized protein</fullName>
    </submittedName>
</protein>
<dbReference type="EMBL" id="CDMY01000766">
    <property type="protein sequence ID" value="CEM32842.1"/>
    <property type="molecule type" value="Genomic_DNA"/>
</dbReference>
<dbReference type="VEuPathDB" id="CryptoDB:Vbra_18397"/>
<evidence type="ECO:0000313" key="3">
    <source>
        <dbReference type="EMBL" id="CEM32842.1"/>
    </source>
</evidence>
<feature type="region of interest" description="Disordered" evidence="1">
    <location>
        <begin position="1"/>
        <end position="39"/>
    </location>
</feature>
<feature type="region of interest" description="Disordered" evidence="1">
    <location>
        <begin position="248"/>
        <end position="317"/>
    </location>
</feature>
<dbReference type="Proteomes" id="UP000041254">
    <property type="component" value="Unassembled WGS sequence"/>
</dbReference>
<evidence type="ECO:0000256" key="2">
    <source>
        <dbReference type="SAM" id="Phobius"/>
    </source>
</evidence>